<dbReference type="InterPro" id="IPR007829">
    <property type="entry name" value="TM2"/>
</dbReference>
<evidence type="ECO:0000256" key="3">
    <source>
        <dbReference type="ARBA" id="ARBA00022989"/>
    </source>
</evidence>
<reference evidence="7" key="1">
    <citation type="journal article" date="2015" name="Genome Announc.">
        <title>Draft Genome Sequence of Anaerolineae Strain TC1, a Novel Isolate from a Methanogenic Wastewater Treatment System.</title>
        <authorList>
            <person name="Matsuura N."/>
            <person name="Tourlousse D.M."/>
            <person name="Sun L."/>
            <person name="Toyonaga M."/>
            <person name="Kuroda K."/>
            <person name="Ohashi A."/>
            <person name="Cruz R."/>
            <person name="Yamaguchi T."/>
            <person name="Sekiguchi Y."/>
        </authorList>
    </citation>
    <scope>NUCLEOTIDE SEQUENCE [LARGE SCALE GENOMIC DNA]</scope>
    <source>
        <strain evidence="7">TC1</strain>
    </source>
</reference>
<gene>
    <name evidence="7" type="ORF">ATC1_12165</name>
</gene>
<evidence type="ECO:0000256" key="2">
    <source>
        <dbReference type="ARBA" id="ARBA00022692"/>
    </source>
</evidence>
<evidence type="ECO:0000256" key="5">
    <source>
        <dbReference type="SAM" id="Phobius"/>
    </source>
</evidence>
<organism evidence="7">
    <name type="scientific">Flexilinea flocculi</name>
    <dbReference type="NCBI Taxonomy" id="1678840"/>
    <lineage>
        <taxon>Bacteria</taxon>
        <taxon>Bacillati</taxon>
        <taxon>Chloroflexota</taxon>
        <taxon>Anaerolineae</taxon>
        <taxon>Anaerolineales</taxon>
        <taxon>Anaerolineaceae</taxon>
        <taxon>Flexilinea</taxon>
    </lineage>
</organism>
<proteinExistence type="predicted"/>
<dbReference type="Proteomes" id="UP000053370">
    <property type="component" value="Unassembled WGS sequence"/>
</dbReference>
<dbReference type="Pfam" id="PF05154">
    <property type="entry name" value="TM2"/>
    <property type="match status" value="1"/>
</dbReference>
<evidence type="ECO:0000313" key="7">
    <source>
        <dbReference type="EMBL" id="GAP39631.1"/>
    </source>
</evidence>
<sequence length="151" mass="16707">MNKGFQYSYSTGQLDGNALTIIGIFLLICIILFIILLVRLSKSMTAAAEENARINQMLAAIPADRIGTVNALYSNARKELGIALAIVFFMGSIGVHKIYLGRKKAAILFMIFALTGIPAIISFFDAMNMPKTISEYNLNVMTTLYNQFINR</sequence>
<feature type="transmembrane region" description="Helical" evidence="5">
    <location>
        <begin position="105"/>
        <end position="124"/>
    </location>
</feature>
<dbReference type="GO" id="GO:0016020">
    <property type="term" value="C:membrane"/>
    <property type="evidence" value="ECO:0007669"/>
    <property type="project" value="UniProtKB-SubCell"/>
</dbReference>
<name>A0A0K8PAG2_9CHLR</name>
<dbReference type="AlphaFoldDB" id="A0A0K8PAG2"/>
<keyword evidence="8" id="KW-1185">Reference proteome</keyword>
<dbReference type="RefSeq" id="WP_062278237.1">
    <property type="nucleotide sequence ID" value="NZ_DF968180.1"/>
</dbReference>
<feature type="domain" description="TM2" evidence="6">
    <location>
        <begin position="78"/>
        <end position="126"/>
    </location>
</feature>
<dbReference type="EMBL" id="DF968180">
    <property type="protein sequence ID" value="GAP39631.1"/>
    <property type="molecule type" value="Genomic_DNA"/>
</dbReference>
<evidence type="ECO:0000259" key="6">
    <source>
        <dbReference type="Pfam" id="PF05154"/>
    </source>
</evidence>
<keyword evidence="4 5" id="KW-0472">Membrane</keyword>
<feature type="transmembrane region" description="Helical" evidence="5">
    <location>
        <begin position="18"/>
        <end position="38"/>
    </location>
</feature>
<accession>A0A0K8PAG2</accession>
<protein>
    <submittedName>
        <fullName evidence="7">Uncharacterized membrane protein YfhO</fullName>
    </submittedName>
</protein>
<feature type="transmembrane region" description="Helical" evidence="5">
    <location>
        <begin position="80"/>
        <end position="99"/>
    </location>
</feature>
<keyword evidence="3 5" id="KW-1133">Transmembrane helix</keyword>
<keyword evidence="2 5" id="KW-0812">Transmembrane</keyword>
<evidence type="ECO:0000313" key="8">
    <source>
        <dbReference type="Proteomes" id="UP000053370"/>
    </source>
</evidence>
<dbReference type="OrthoDB" id="9816361at2"/>
<comment type="subcellular location">
    <subcellularLocation>
        <location evidence="1">Membrane</location>
        <topology evidence="1">Multi-pass membrane protein</topology>
    </subcellularLocation>
</comment>
<evidence type="ECO:0000256" key="1">
    <source>
        <dbReference type="ARBA" id="ARBA00004141"/>
    </source>
</evidence>
<evidence type="ECO:0000256" key="4">
    <source>
        <dbReference type="ARBA" id="ARBA00023136"/>
    </source>
</evidence>